<keyword evidence="2" id="KW-1185">Reference proteome</keyword>
<dbReference type="Proteomes" id="UP001320706">
    <property type="component" value="Unassembled WGS sequence"/>
</dbReference>
<evidence type="ECO:0000313" key="1">
    <source>
        <dbReference type="EMBL" id="KAK8220001.1"/>
    </source>
</evidence>
<comment type="caution">
    <text evidence="1">The sequence shown here is derived from an EMBL/GenBank/DDBJ whole genome shotgun (WGS) entry which is preliminary data.</text>
</comment>
<sequence>MAKVDAIRGAPKHIEGMNIDAYKLEESTMSTTLQTGPDNWYGVTDARKRKRIQDRLAQRARSKQMNQLGQVPSF</sequence>
<reference evidence="1" key="1">
    <citation type="submission" date="2024-02" db="EMBL/GenBank/DDBJ databases">
        <title>Metagenome Assembled Genome of Zalaria obscura JY119.</title>
        <authorList>
            <person name="Vighnesh L."/>
            <person name="Jagadeeshwari U."/>
            <person name="Venkata Ramana C."/>
            <person name="Sasikala C."/>
        </authorList>
    </citation>
    <scope>NUCLEOTIDE SEQUENCE</scope>
    <source>
        <strain evidence="1">JY119</strain>
    </source>
</reference>
<proteinExistence type="predicted"/>
<evidence type="ECO:0000313" key="2">
    <source>
        <dbReference type="Proteomes" id="UP001320706"/>
    </source>
</evidence>
<protein>
    <submittedName>
        <fullName evidence="1">Uncharacterized protein</fullName>
    </submittedName>
</protein>
<gene>
    <name evidence="1" type="ORF">M8818_000417</name>
</gene>
<accession>A0ACC3SNB1</accession>
<name>A0ACC3SNB1_9PEZI</name>
<dbReference type="EMBL" id="JAMKPW020000002">
    <property type="protein sequence ID" value="KAK8220001.1"/>
    <property type="molecule type" value="Genomic_DNA"/>
</dbReference>
<organism evidence="1 2">
    <name type="scientific">Zalaria obscura</name>
    <dbReference type="NCBI Taxonomy" id="2024903"/>
    <lineage>
        <taxon>Eukaryota</taxon>
        <taxon>Fungi</taxon>
        <taxon>Dikarya</taxon>
        <taxon>Ascomycota</taxon>
        <taxon>Pezizomycotina</taxon>
        <taxon>Dothideomycetes</taxon>
        <taxon>Dothideomycetidae</taxon>
        <taxon>Dothideales</taxon>
        <taxon>Zalariaceae</taxon>
        <taxon>Zalaria</taxon>
    </lineage>
</organism>